<organism evidence="2 3">
    <name type="scientific">Pseudomonas mangrovi</name>
    <dbReference type="NCBI Taxonomy" id="2161748"/>
    <lineage>
        <taxon>Bacteria</taxon>
        <taxon>Pseudomonadati</taxon>
        <taxon>Pseudomonadota</taxon>
        <taxon>Gammaproteobacteria</taxon>
        <taxon>Pseudomonadales</taxon>
        <taxon>Pseudomonadaceae</taxon>
        <taxon>Pseudomonas</taxon>
    </lineage>
</organism>
<keyword evidence="1" id="KW-1133">Transmembrane helix</keyword>
<evidence type="ECO:0008006" key="4">
    <source>
        <dbReference type="Google" id="ProtNLM"/>
    </source>
</evidence>
<sequence length="184" mass="21166">MSNASTAHELAIELRREHLDAFLRHNSQRVMRRPRLRRAIQVFSFCYWLLLAVAILYGWDAWRQGAELIFPSLRHAVLALAVWLVLGLVWPRIYVNLYLREHLDHATATLGSGLLRFDATGVTATGDHSQARFDWCCIETVERDQLNVYLYLDSLKALILPRDQLNDACEAFILAQLPAPRGKR</sequence>
<dbReference type="AlphaFoldDB" id="A0A2T5PC36"/>
<accession>A0A2T5PC36</accession>
<keyword evidence="1" id="KW-0472">Membrane</keyword>
<feature type="transmembrane region" description="Helical" evidence="1">
    <location>
        <begin position="39"/>
        <end position="59"/>
    </location>
</feature>
<reference evidence="2 3" key="1">
    <citation type="submission" date="2018-04" db="EMBL/GenBank/DDBJ databases">
        <title>Pseudomonas sp. nov., isolated from mangrove soil.</title>
        <authorList>
            <person name="Chen C."/>
        </authorList>
    </citation>
    <scope>NUCLEOTIDE SEQUENCE [LARGE SCALE GENOMIC DNA]</scope>
    <source>
        <strain evidence="2 3">TC-11</strain>
    </source>
</reference>
<proteinExistence type="predicted"/>
<comment type="caution">
    <text evidence="2">The sequence shown here is derived from an EMBL/GenBank/DDBJ whole genome shotgun (WGS) entry which is preliminary data.</text>
</comment>
<dbReference type="Proteomes" id="UP000244064">
    <property type="component" value="Unassembled WGS sequence"/>
</dbReference>
<evidence type="ECO:0000313" key="2">
    <source>
        <dbReference type="EMBL" id="PTU75294.1"/>
    </source>
</evidence>
<protein>
    <recommendedName>
        <fullName evidence="4">YcxB-like protein domain-containing protein</fullName>
    </recommendedName>
</protein>
<name>A0A2T5PC36_9PSED</name>
<keyword evidence="1" id="KW-0812">Transmembrane</keyword>
<dbReference type="RefSeq" id="WP_108106078.1">
    <property type="nucleotide sequence ID" value="NZ_QASN01000008.1"/>
</dbReference>
<keyword evidence="3" id="KW-1185">Reference proteome</keyword>
<gene>
    <name evidence="2" type="ORF">DBO85_05555</name>
</gene>
<evidence type="ECO:0000256" key="1">
    <source>
        <dbReference type="SAM" id="Phobius"/>
    </source>
</evidence>
<evidence type="ECO:0000313" key="3">
    <source>
        <dbReference type="Proteomes" id="UP000244064"/>
    </source>
</evidence>
<dbReference type="EMBL" id="QASN01000008">
    <property type="protein sequence ID" value="PTU75294.1"/>
    <property type="molecule type" value="Genomic_DNA"/>
</dbReference>
<feature type="transmembrane region" description="Helical" evidence="1">
    <location>
        <begin position="71"/>
        <end position="90"/>
    </location>
</feature>